<sequence>MKPLYRKIHSHFKLNGISLSHDELKEVAYSLIKEGETFEKEIGDFLLDWLDDSPTLQVHSSGSTGKPKPIMLQKRHMVNSALATGEFFGLLPGDTALLCLPATYIAGKMMLVRAMVIGLELDYVTPSSNPLDGIPNKTYTFGAMVPLQLENSLHDLDRINILIVGGAPLSRKVQSQVQDRARPPERQGQKVQIQAQARSTEQELTARNFSTAIFETYGMTETITHIALKKLNFRLSDPTGQGRSTVDAQVHNPSFKTLPNVRLSTDERGCLVIVAPTITDAPVVTNDVVELISKTEFNWIGRFDNVVNSGGVKLFPEQIEAKLATVIPYRFFVAGIPDEALGQKLVLVMEGEIEEKQLFQEIKLLKPLNKFEVPKEIFTVSEFQQTQSGKIKRGETLKTIFP</sequence>
<dbReference type="Gene3D" id="3.30.300.30">
    <property type="match status" value="1"/>
</dbReference>
<dbReference type="OrthoDB" id="8870348at2"/>
<reference evidence="4 5" key="1">
    <citation type="submission" date="2016-10" db="EMBL/GenBank/DDBJ databases">
        <authorList>
            <person name="de Groot N.N."/>
        </authorList>
    </citation>
    <scope>NUCLEOTIDE SEQUENCE [LARGE SCALE GENOMIC DNA]</scope>
    <source>
        <strain evidence="4 5">DSM 23421</strain>
    </source>
</reference>
<comment type="similarity">
    <text evidence="1">Belongs to the ATP-dependent AMP-binding enzyme family.</text>
</comment>
<proteinExistence type="inferred from homology"/>
<dbReference type="PANTHER" id="PTHR43201">
    <property type="entry name" value="ACYL-COA SYNTHETASE"/>
    <property type="match status" value="1"/>
</dbReference>
<dbReference type="STRING" id="641691.SAMN05421636_107106"/>
<gene>
    <name evidence="4" type="ORF">SAMN05421636_107106</name>
</gene>
<dbReference type="PANTHER" id="PTHR43201:SF5">
    <property type="entry name" value="MEDIUM-CHAIN ACYL-COA LIGASE ACSF2, MITOCHONDRIAL"/>
    <property type="match status" value="1"/>
</dbReference>
<evidence type="ECO:0000313" key="4">
    <source>
        <dbReference type="EMBL" id="SDE74864.1"/>
    </source>
</evidence>
<evidence type="ECO:0000259" key="3">
    <source>
        <dbReference type="Pfam" id="PF00501"/>
    </source>
</evidence>
<dbReference type="Proteomes" id="UP000199109">
    <property type="component" value="Unassembled WGS sequence"/>
</dbReference>
<dbReference type="Gene3D" id="3.40.50.12780">
    <property type="entry name" value="N-terminal domain of ligase-like"/>
    <property type="match status" value="2"/>
</dbReference>
<dbReference type="AlphaFoldDB" id="A0A1G7FG23"/>
<dbReference type="RefSeq" id="WP_091870228.1">
    <property type="nucleotide sequence ID" value="NZ_FNAO01000007.1"/>
</dbReference>
<dbReference type="InterPro" id="IPR000873">
    <property type="entry name" value="AMP-dep_synth/lig_dom"/>
</dbReference>
<organism evidence="4 5">
    <name type="scientific">Pricia antarctica</name>
    <dbReference type="NCBI Taxonomy" id="641691"/>
    <lineage>
        <taxon>Bacteria</taxon>
        <taxon>Pseudomonadati</taxon>
        <taxon>Bacteroidota</taxon>
        <taxon>Flavobacteriia</taxon>
        <taxon>Flavobacteriales</taxon>
        <taxon>Flavobacteriaceae</taxon>
        <taxon>Pricia</taxon>
    </lineage>
</organism>
<feature type="domain" description="AMP-dependent synthetase/ligase" evidence="3">
    <location>
        <begin position="52"/>
        <end position="182"/>
    </location>
</feature>
<accession>A0A1G7FG23</accession>
<dbReference type="GO" id="GO:0006631">
    <property type="term" value="P:fatty acid metabolic process"/>
    <property type="evidence" value="ECO:0007669"/>
    <property type="project" value="TreeGrafter"/>
</dbReference>
<dbReference type="SUPFAM" id="SSF56801">
    <property type="entry name" value="Acetyl-CoA synthetase-like"/>
    <property type="match status" value="1"/>
</dbReference>
<dbReference type="InterPro" id="IPR042099">
    <property type="entry name" value="ANL_N_sf"/>
</dbReference>
<protein>
    <submittedName>
        <fullName evidence="4">O-succinylbenzoic acid--CoA ligase</fullName>
    </submittedName>
</protein>
<dbReference type="InterPro" id="IPR045851">
    <property type="entry name" value="AMP-bd_C_sf"/>
</dbReference>
<evidence type="ECO:0000313" key="5">
    <source>
        <dbReference type="Proteomes" id="UP000199109"/>
    </source>
</evidence>
<keyword evidence="5" id="KW-1185">Reference proteome</keyword>
<keyword evidence="2 4" id="KW-0436">Ligase</keyword>
<dbReference type="GO" id="GO:0031956">
    <property type="term" value="F:medium-chain fatty acid-CoA ligase activity"/>
    <property type="evidence" value="ECO:0007669"/>
    <property type="project" value="TreeGrafter"/>
</dbReference>
<dbReference type="Pfam" id="PF00501">
    <property type="entry name" value="AMP-binding"/>
    <property type="match status" value="1"/>
</dbReference>
<evidence type="ECO:0000256" key="1">
    <source>
        <dbReference type="ARBA" id="ARBA00006432"/>
    </source>
</evidence>
<name>A0A1G7FG23_9FLAO</name>
<dbReference type="EMBL" id="FNAO01000007">
    <property type="protein sequence ID" value="SDE74864.1"/>
    <property type="molecule type" value="Genomic_DNA"/>
</dbReference>
<evidence type="ECO:0000256" key="2">
    <source>
        <dbReference type="ARBA" id="ARBA00022598"/>
    </source>
</evidence>